<dbReference type="AlphaFoldDB" id="A0A1H0A8U6"/>
<protein>
    <recommendedName>
        <fullName evidence="3">Polyketide cyclase / dehydrase and lipid transport</fullName>
    </recommendedName>
</protein>
<dbReference type="CDD" id="cd07822">
    <property type="entry name" value="SRPBCC_4"/>
    <property type="match status" value="1"/>
</dbReference>
<reference evidence="2" key="1">
    <citation type="submission" date="2016-10" db="EMBL/GenBank/DDBJ databases">
        <authorList>
            <person name="Varghese N."/>
            <person name="Submissions S."/>
        </authorList>
    </citation>
    <scope>NUCLEOTIDE SEQUENCE [LARGE SCALE GENOMIC DNA]</scope>
    <source>
        <strain evidence="2">BL47</strain>
    </source>
</reference>
<keyword evidence="2" id="KW-1185">Reference proteome</keyword>
<dbReference type="InterPro" id="IPR019587">
    <property type="entry name" value="Polyketide_cyclase/dehydratase"/>
</dbReference>
<evidence type="ECO:0000313" key="2">
    <source>
        <dbReference type="Proteomes" id="UP000198704"/>
    </source>
</evidence>
<gene>
    <name evidence="1" type="ORF">SAMN05216360_107106</name>
</gene>
<proteinExistence type="predicted"/>
<dbReference type="Proteomes" id="UP000198704">
    <property type="component" value="Unassembled WGS sequence"/>
</dbReference>
<evidence type="ECO:0008006" key="3">
    <source>
        <dbReference type="Google" id="ProtNLM"/>
    </source>
</evidence>
<organism evidence="1 2">
    <name type="scientific">Methylobacterium phyllostachyos</name>
    <dbReference type="NCBI Taxonomy" id="582672"/>
    <lineage>
        <taxon>Bacteria</taxon>
        <taxon>Pseudomonadati</taxon>
        <taxon>Pseudomonadota</taxon>
        <taxon>Alphaproteobacteria</taxon>
        <taxon>Hyphomicrobiales</taxon>
        <taxon>Methylobacteriaceae</taxon>
        <taxon>Methylobacterium</taxon>
    </lineage>
</organism>
<dbReference type="Gene3D" id="3.30.530.20">
    <property type="match status" value="1"/>
</dbReference>
<sequence length="168" mass="19276">MHKLRRRVFSLGGAEGRMRIGRVSSTEIAIPARAGLVWSVLTDLESYPAWNPFIRRAEGPRRLGARWRLELTLYGRAYRTLRVQVTCWEPGRRLTWRGGIPRPPLLIRTHDVRITETRQGVDLVQAQTFTGLLAPVLFPWLRTHTQARLAEMNAALRDEIARRTAETA</sequence>
<evidence type="ECO:0000313" key="1">
    <source>
        <dbReference type="EMBL" id="SDN29671.1"/>
    </source>
</evidence>
<dbReference type="InterPro" id="IPR023393">
    <property type="entry name" value="START-like_dom_sf"/>
</dbReference>
<dbReference type="Pfam" id="PF10604">
    <property type="entry name" value="Polyketide_cyc2"/>
    <property type="match status" value="1"/>
</dbReference>
<dbReference type="SUPFAM" id="SSF55961">
    <property type="entry name" value="Bet v1-like"/>
    <property type="match status" value="1"/>
</dbReference>
<accession>A0A1H0A8U6</accession>
<name>A0A1H0A8U6_9HYPH</name>
<dbReference type="EMBL" id="FNHS01000007">
    <property type="protein sequence ID" value="SDN29671.1"/>
    <property type="molecule type" value="Genomic_DNA"/>
</dbReference>